<keyword evidence="2" id="KW-1185">Reference proteome</keyword>
<dbReference type="EnsemblMetazoa" id="tetur02g05380.1">
    <property type="protein sequence ID" value="tetur02g05380.1"/>
    <property type="gene ID" value="tetur02g05380"/>
</dbReference>
<reference evidence="1" key="2">
    <citation type="submission" date="2015-06" db="UniProtKB">
        <authorList>
            <consortium name="EnsemblMetazoa"/>
        </authorList>
    </citation>
    <scope>IDENTIFICATION</scope>
</reference>
<accession>T1JVP9</accession>
<name>T1JVP9_TETUR</name>
<dbReference type="HOGENOM" id="CLU_3427009_0_0_1"/>
<protein>
    <submittedName>
        <fullName evidence="1">Uncharacterized protein</fullName>
    </submittedName>
</protein>
<dbReference type="Proteomes" id="UP000015104">
    <property type="component" value="Unassembled WGS sequence"/>
</dbReference>
<proteinExistence type="predicted"/>
<dbReference type="EMBL" id="CAEY01000796">
    <property type="status" value="NOT_ANNOTATED_CDS"/>
    <property type="molecule type" value="Genomic_DNA"/>
</dbReference>
<reference evidence="2" key="1">
    <citation type="submission" date="2011-08" db="EMBL/GenBank/DDBJ databases">
        <authorList>
            <person name="Rombauts S."/>
        </authorList>
    </citation>
    <scope>NUCLEOTIDE SEQUENCE</scope>
    <source>
        <strain evidence="2">London</strain>
    </source>
</reference>
<evidence type="ECO:0000313" key="1">
    <source>
        <dbReference type="EnsemblMetazoa" id="tetur02g05380.1"/>
    </source>
</evidence>
<organism evidence="1 2">
    <name type="scientific">Tetranychus urticae</name>
    <name type="common">Two-spotted spider mite</name>
    <dbReference type="NCBI Taxonomy" id="32264"/>
    <lineage>
        <taxon>Eukaryota</taxon>
        <taxon>Metazoa</taxon>
        <taxon>Ecdysozoa</taxon>
        <taxon>Arthropoda</taxon>
        <taxon>Chelicerata</taxon>
        <taxon>Arachnida</taxon>
        <taxon>Acari</taxon>
        <taxon>Acariformes</taxon>
        <taxon>Trombidiformes</taxon>
        <taxon>Prostigmata</taxon>
        <taxon>Eleutherengona</taxon>
        <taxon>Raphignathae</taxon>
        <taxon>Tetranychoidea</taxon>
        <taxon>Tetranychidae</taxon>
        <taxon>Tetranychus</taxon>
    </lineage>
</organism>
<sequence>MNLKTKWMKGKAILVQKTVGN</sequence>
<evidence type="ECO:0000313" key="2">
    <source>
        <dbReference type="Proteomes" id="UP000015104"/>
    </source>
</evidence>
<dbReference type="AlphaFoldDB" id="T1JVP9"/>